<evidence type="ECO:0000256" key="3">
    <source>
        <dbReference type="ARBA" id="ARBA00038122"/>
    </source>
</evidence>
<dbReference type="InterPro" id="IPR036770">
    <property type="entry name" value="Ankyrin_rpt-contain_sf"/>
</dbReference>
<dbReference type="OrthoDB" id="60433at2759"/>
<evidence type="ECO:0000313" key="8">
    <source>
        <dbReference type="Proteomes" id="UP000824219"/>
    </source>
</evidence>
<dbReference type="InterPro" id="IPR058889">
    <property type="entry name" value="WHD_SOWAHA-C"/>
</dbReference>
<name>A0A9D3NTP4_9TELE</name>
<evidence type="ECO:0000259" key="6">
    <source>
        <dbReference type="Pfam" id="PF25877"/>
    </source>
</evidence>
<feature type="region of interest" description="Disordered" evidence="5">
    <location>
        <begin position="124"/>
        <end position="202"/>
    </location>
</feature>
<feature type="compositionally biased region" description="Polar residues" evidence="5">
    <location>
        <begin position="154"/>
        <end position="173"/>
    </location>
</feature>
<feature type="region of interest" description="Disordered" evidence="5">
    <location>
        <begin position="235"/>
        <end position="302"/>
    </location>
</feature>
<dbReference type="Pfam" id="PF25877">
    <property type="entry name" value="WHD_SOWAH"/>
    <property type="match status" value="1"/>
</dbReference>
<evidence type="ECO:0000256" key="5">
    <source>
        <dbReference type="SAM" id="MobiDB-lite"/>
    </source>
</evidence>
<dbReference type="EMBL" id="JAHKSW010000011">
    <property type="protein sequence ID" value="KAG7326925.1"/>
    <property type="molecule type" value="Genomic_DNA"/>
</dbReference>
<feature type="domain" description="SOWAHA-C winged helix-turn-helix" evidence="6">
    <location>
        <begin position="4"/>
        <end position="85"/>
    </location>
</feature>
<feature type="region of interest" description="Disordered" evidence="5">
    <location>
        <begin position="572"/>
        <end position="591"/>
    </location>
</feature>
<dbReference type="PANTHER" id="PTHR14491">
    <property type="entry name" value="SOSONDOWAH, ISOFORM G"/>
    <property type="match status" value="1"/>
</dbReference>
<dbReference type="PROSITE" id="PS50088">
    <property type="entry name" value="ANK_REPEAT"/>
    <property type="match status" value="1"/>
</dbReference>
<dbReference type="PANTHER" id="PTHR14491:SF4">
    <property type="entry name" value="ANKYRIN REPEAT DOMAIN-CONTAINING PROTEIN SOWAHC"/>
    <property type="match status" value="1"/>
</dbReference>
<proteinExistence type="inferred from homology"/>
<evidence type="ECO:0000256" key="4">
    <source>
        <dbReference type="PROSITE-ProRule" id="PRU00023"/>
    </source>
</evidence>
<reference evidence="7 8" key="1">
    <citation type="submission" date="2021-06" db="EMBL/GenBank/DDBJ databases">
        <title>Chromosome-level genome assembly of the red-tail catfish (Hemibagrus wyckioides).</title>
        <authorList>
            <person name="Shao F."/>
        </authorList>
    </citation>
    <scope>NUCLEOTIDE SEQUENCE [LARGE SCALE GENOMIC DNA]</scope>
    <source>
        <strain evidence="7">EC202008001</strain>
        <tissue evidence="7">Blood</tissue>
    </source>
</reference>
<dbReference type="PROSITE" id="PS50297">
    <property type="entry name" value="ANK_REP_REGION"/>
    <property type="match status" value="1"/>
</dbReference>
<keyword evidence="1" id="KW-0677">Repeat</keyword>
<keyword evidence="2 4" id="KW-0040">ANK repeat</keyword>
<evidence type="ECO:0000313" key="7">
    <source>
        <dbReference type="EMBL" id="KAG7326925.1"/>
    </source>
</evidence>
<comment type="caution">
    <text evidence="7">The sequence shown here is derived from an EMBL/GenBank/DDBJ whole genome shotgun (WGS) entry which is preliminary data.</text>
</comment>
<comment type="similarity">
    <text evidence="3">Belongs to the SOWAH family.</text>
</comment>
<dbReference type="Proteomes" id="UP000824219">
    <property type="component" value="Linkage Group LG11"/>
</dbReference>
<organism evidence="7 8">
    <name type="scientific">Hemibagrus wyckioides</name>
    <dbReference type="NCBI Taxonomy" id="337641"/>
    <lineage>
        <taxon>Eukaryota</taxon>
        <taxon>Metazoa</taxon>
        <taxon>Chordata</taxon>
        <taxon>Craniata</taxon>
        <taxon>Vertebrata</taxon>
        <taxon>Euteleostomi</taxon>
        <taxon>Actinopterygii</taxon>
        <taxon>Neopterygii</taxon>
        <taxon>Teleostei</taxon>
        <taxon>Ostariophysi</taxon>
        <taxon>Siluriformes</taxon>
        <taxon>Bagridae</taxon>
        <taxon>Hemibagrus</taxon>
    </lineage>
</organism>
<keyword evidence="8" id="KW-1185">Reference proteome</keyword>
<feature type="compositionally biased region" description="Basic and acidic residues" evidence="5">
    <location>
        <begin position="240"/>
        <end position="266"/>
    </location>
</feature>
<dbReference type="Pfam" id="PF12796">
    <property type="entry name" value="Ank_2"/>
    <property type="match status" value="1"/>
</dbReference>
<feature type="repeat" description="ANK" evidence="4">
    <location>
        <begin position="428"/>
        <end position="449"/>
    </location>
</feature>
<feature type="region of interest" description="Disordered" evidence="5">
    <location>
        <begin position="324"/>
        <end position="343"/>
    </location>
</feature>
<dbReference type="AlphaFoldDB" id="A0A9D3NTP4"/>
<dbReference type="SMART" id="SM00248">
    <property type="entry name" value="ANK"/>
    <property type="match status" value="2"/>
</dbReference>
<evidence type="ECO:0000256" key="1">
    <source>
        <dbReference type="ARBA" id="ARBA00022737"/>
    </source>
</evidence>
<dbReference type="Gene3D" id="1.25.40.20">
    <property type="entry name" value="Ankyrin repeat-containing domain"/>
    <property type="match status" value="1"/>
</dbReference>
<evidence type="ECO:0000256" key="2">
    <source>
        <dbReference type="ARBA" id="ARBA00023043"/>
    </source>
</evidence>
<protein>
    <recommendedName>
        <fullName evidence="6">SOWAHA-C winged helix-turn-helix domain-containing protein</fullName>
    </recommendedName>
</protein>
<accession>A0A9D3NTP4</accession>
<sequence length="591" mass="63751">MATECTQETVLCFLTEKGGRVKNADLINHFRSFLSTDPEKKAAVKEAFKSYVDSVAVVQVEKGEKYVCLRKRFRGSVKRENGHHGPDSASVLETSLSAVVTHDNRRDDCLAPVRPGECRSHALSTTIPSENKDAKQEIPPVSDCAGAGERTPPIISQTSPDGSASRALTSTANRSEDKTEMGNQNAGNTGAGSHIRSVGISDKTTGECVPEIAVTEPSHLLPSDVSKLIHLPCLPTHTEAPSEGRADQSHSDILEGESAPKEREEDTAGAGSGSTRLGLGSCDGGAFEGRADSASNTPKGSRKSFIAHLMSSSPQVRRSMVLRQSRHAAKNDGDSSSVNSAHAEEESAAVTLDPLEHEWMMCACDGEWESLRRLLNSEPSLVSKKDFVTGFTCIHWAAKLGKHELLAQIVNFARQRSVALDVNARSSAGYTPLHLAAMHNHIEVIKLLVGACDADVETRDYSGKKASQYLRSDVARDVLDIAGADATCYPESEELALGDEAARWKLPRVLQANLRLLNRSASEDDDCVGGLARDRPLRRKSSFNKLKPRLSKVRAGITPIVHSTSHFERLEGATGQASGSFRTRPKSNLFG</sequence>
<dbReference type="SUPFAM" id="SSF48403">
    <property type="entry name" value="Ankyrin repeat"/>
    <property type="match status" value="1"/>
</dbReference>
<gene>
    <name evidence="7" type="ORF">KOW79_010326</name>
</gene>
<dbReference type="InterPro" id="IPR002110">
    <property type="entry name" value="Ankyrin_rpt"/>
</dbReference>